<gene>
    <name evidence="1" type="ORF">ASJ80_09790</name>
</gene>
<sequence length="69" mass="8380">MKLEFHGDFVTIYMPAVEREKAVTFLNKYDINYKEDEITRIDGTYIQFGFYASETIKRLFDQFLRDRIK</sequence>
<dbReference type="EMBL" id="LMVM01000006">
    <property type="protein sequence ID" value="PAV05409.1"/>
    <property type="molecule type" value="Genomic_DNA"/>
</dbReference>
<accession>A0A2A2H7K4</accession>
<organism evidence="1 2">
    <name type="scientific">Methanobacterium bryantii</name>
    <dbReference type="NCBI Taxonomy" id="2161"/>
    <lineage>
        <taxon>Archaea</taxon>
        <taxon>Methanobacteriati</taxon>
        <taxon>Methanobacteriota</taxon>
        <taxon>Methanomada group</taxon>
        <taxon>Methanobacteria</taxon>
        <taxon>Methanobacteriales</taxon>
        <taxon>Methanobacteriaceae</taxon>
        <taxon>Methanobacterium</taxon>
    </lineage>
</organism>
<evidence type="ECO:0000313" key="2">
    <source>
        <dbReference type="Proteomes" id="UP000217784"/>
    </source>
</evidence>
<proteinExistence type="predicted"/>
<reference evidence="1 2" key="1">
    <citation type="journal article" date="2017" name="BMC Genomics">
        <title>Genomic analysis of methanogenic archaea reveals a shift towards energy conservation.</title>
        <authorList>
            <person name="Gilmore S.P."/>
            <person name="Henske J.K."/>
            <person name="Sexton J.A."/>
            <person name="Solomon K.V."/>
            <person name="Seppala S."/>
            <person name="Yoo J.I."/>
            <person name="Huyett L.M."/>
            <person name="Pressman A."/>
            <person name="Cogan J.Z."/>
            <person name="Kivenson V."/>
            <person name="Peng X."/>
            <person name="Tan Y."/>
            <person name="Valentine D.L."/>
            <person name="O'Malley M.A."/>
        </authorList>
    </citation>
    <scope>NUCLEOTIDE SEQUENCE [LARGE SCALE GENOMIC DNA]</scope>
    <source>
        <strain evidence="1 2">M.o.H.</strain>
    </source>
</reference>
<protein>
    <submittedName>
        <fullName evidence="1">Uncharacterized protein</fullName>
    </submittedName>
</protein>
<evidence type="ECO:0000313" key="1">
    <source>
        <dbReference type="EMBL" id="PAV05409.1"/>
    </source>
</evidence>
<comment type="caution">
    <text evidence="1">The sequence shown here is derived from an EMBL/GenBank/DDBJ whole genome shotgun (WGS) entry which is preliminary data.</text>
</comment>
<keyword evidence="2" id="KW-1185">Reference proteome</keyword>
<name>A0A2A2H7K4_METBR</name>
<dbReference type="Proteomes" id="UP000217784">
    <property type="component" value="Unassembled WGS sequence"/>
</dbReference>
<dbReference type="AlphaFoldDB" id="A0A2A2H7K4"/>
<dbReference type="OrthoDB" id="373189at2157"/>
<dbReference type="RefSeq" id="WP_069585769.1">
    <property type="nucleotide sequence ID" value="NZ_LMVM01000006.1"/>
</dbReference>